<dbReference type="InterPro" id="IPR000304">
    <property type="entry name" value="Pyrroline-COOH_reductase"/>
</dbReference>
<dbReference type="SUPFAM" id="SSF48179">
    <property type="entry name" value="6-phosphogluconate dehydrogenase C-terminal domain-like"/>
    <property type="match status" value="1"/>
</dbReference>
<comment type="subcellular location">
    <subcellularLocation>
        <location evidence="4">Cytoplasm</location>
    </subcellularLocation>
</comment>
<dbReference type="EC" id="1.5.1.2" evidence="4 5"/>
<dbReference type="GO" id="GO:0055129">
    <property type="term" value="P:L-proline biosynthetic process"/>
    <property type="evidence" value="ECO:0007669"/>
    <property type="project" value="UniProtKB-UniRule"/>
</dbReference>
<name>A0A4Y9EPV5_9SPHN</name>
<dbReference type="InterPro" id="IPR029036">
    <property type="entry name" value="P5CR_dimer"/>
</dbReference>
<dbReference type="FunFam" id="1.10.3730.10:FF:000001">
    <property type="entry name" value="Pyrroline-5-carboxylate reductase"/>
    <property type="match status" value="1"/>
</dbReference>
<evidence type="ECO:0000256" key="4">
    <source>
        <dbReference type="HAMAP-Rule" id="MF_01925"/>
    </source>
</evidence>
<comment type="function">
    <text evidence="4">Catalyzes the reduction of 1-pyrroline-5-carboxylate (PCA) to L-proline.</text>
</comment>
<evidence type="ECO:0000256" key="2">
    <source>
        <dbReference type="ARBA" id="ARBA00022857"/>
    </source>
</evidence>
<dbReference type="PANTHER" id="PTHR11645:SF0">
    <property type="entry name" value="PYRROLINE-5-CARBOXYLATE REDUCTASE 3"/>
    <property type="match status" value="1"/>
</dbReference>
<feature type="domain" description="Pyrroline-5-carboxylate reductase catalytic N-terminal" evidence="7">
    <location>
        <begin position="1"/>
        <end position="78"/>
    </location>
</feature>
<dbReference type="OrthoDB" id="9805754at2"/>
<dbReference type="InterPro" id="IPR008927">
    <property type="entry name" value="6-PGluconate_DH-like_C_sf"/>
</dbReference>
<gene>
    <name evidence="4" type="primary">proC</name>
    <name evidence="9" type="ORF">EUV02_11590</name>
</gene>
<dbReference type="GO" id="GO:0005737">
    <property type="term" value="C:cytoplasm"/>
    <property type="evidence" value="ECO:0007669"/>
    <property type="project" value="UniProtKB-SubCell"/>
</dbReference>
<proteinExistence type="inferred from homology"/>
<dbReference type="GO" id="GO:0004735">
    <property type="term" value="F:pyrroline-5-carboxylate reductase activity"/>
    <property type="evidence" value="ECO:0007669"/>
    <property type="project" value="UniProtKB-UniRule"/>
</dbReference>
<evidence type="ECO:0000259" key="8">
    <source>
        <dbReference type="Pfam" id="PF14748"/>
    </source>
</evidence>
<keyword evidence="4" id="KW-0028">Amino-acid biosynthesis</keyword>
<reference evidence="9 10" key="1">
    <citation type="submission" date="2019-02" db="EMBL/GenBank/DDBJ databases">
        <title>Polymorphobacter sp. isolated from the lake at the Tibet of China.</title>
        <authorList>
            <person name="Li A."/>
        </authorList>
    </citation>
    <scope>NUCLEOTIDE SEQUENCE [LARGE SCALE GENOMIC DNA]</scope>
    <source>
        <strain evidence="9 10">DJ1R-1</strain>
    </source>
</reference>
<sequence length="244" mass="24184">MGGALLHRWHAAGLADINVIDPSPHALPAGVAAAAAPPPGAGPDVLVLAVKPQLFAAASAGLAERLRPDTLVISVMAGVTCAGIIERLGDRPIVRTMPNTPARLGQGVTALFGHGADAAQCARAEALLAAAGTTVWLDHEDQFNAVTGLSGSGPAYVFAFIEALTEAGIAHGLSPALAATLARATVTGAAALAAEPDADPAALRVAVTSPGGTTAAGLSVLVDRLRPLMADTVAAATARSRELG</sequence>
<dbReference type="AlphaFoldDB" id="A0A4Y9EPV5"/>
<dbReference type="InterPro" id="IPR028939">
    <property type="entry name" value="P5C_Rdtase_cat_N"/>
</dbReference>
<comment type="catalytic activity">
    <reaction evidence="4">
        <text>L-proline + NAD(+) = (S)-1-pyrroline-5-carboxylate + NADH + 2 H(+)</text>
        <dbReference type="Rhea" id="RHEA:14105"/>
        <dbReference type="ChEBI" id="CHEBI:15378"/>
        <dbReference type="ChEBI" id="CHEBI:17388"/>
        <dbReference type="ChEBI" id="CHEBI:57540"/>
        <dbReference type="ChEBI" id="CHEBI:57945"/>
        <dbReference type="ChEBI" id="CHEBI:60039"/>
        <dbReference type="EC" id="1.5.1.2"/>
    </reaction>
</comment>
<evidence type="ECO:0000256" key="5">
    <source>
        <dbReference type="NCBIfam" id="TIGR00112"/>
    </source>
</evidence>
<dbReference type="UniPathway" id="UPA00098">
    <property type="reaction ID" value="UER00361"/>
</dbReference>
<organism evidence="9 10">
    <name type="scientific">Glacieibacterium arshaanense</name>
    <dbReference type="NCBI Taxonomy" id="2511025"/>
    <lineage>
        <taxon>Bacteria</taxon>
        <taxon>Pseudomonadati</taxon>
        <taxon>Pseudomonadota</taxon>
        <taxon>Alphaproteobacteria</taxon>
        <taxon>Sphingomonadales</taxon>
        <taxon>Sphingosinicellaceae</taxon>
        <taxon>Glacieibacterium</taxon>
    </lineage>
</organism>
<accession>A0A4Y9EPV5</accession>
<dbReference type="HAMAP" id="MF_01925">
    <property type="entry name" value="P5C_reductase"/>
    <property type="match status" value="1"/>
</dbReference>
<protein>
    <recommendedName>
        <fullName evidence="4 5">Pyrroline-5-carboxylate reductase</fullName>
        <shortName evidence="4">P5C reductase</shortName>
        <shortName evidence="4">P5CR</shortName>
        <ecNumber evidence="4 5">1.5.1.2</ecNumber>
    </recommendedName>
    <alternativeName>
        <fullName evidence="4">PCA reductase</fullName>
    </alternativeName>
</protein>
<dbReference type="Proteomes" id="UP000297737">
    <property type="component" value="Unassembled WGS sequence"/>
</dbReference>
<keyword evidence="10" id="KW-1185">Reference proteome</keyword>
<dbReference type="Gene3D" id="1.10.3730.10">
    <property type="entry name" value="ProC C-terminal domain-like"/>
    <property type="match status" value="1"/>
</dbReference>
<keyword evidence="4" id="KW-0641">Proline biosynthesis</keyword>
<comment type="pathway">
    <text evidence="4">Amino-acid biosynthesis; L-proline biosynthesis; L-proline from L-glutamate 5-semialdehyde: step 1/1.</text>
</comment>
<evidence type="ECO:0000256" key="6">
    <source>
        <dbReference type="PIRSR" id="PIRSR000193-1"/>
    </source>
</evidence>
<comment type="catalytic activity">
    <reaction evidence="4">
        <text>L-proline + NADP(+) = (S)-1-pyrroline-5-carboxylate + NADPH + 2 H(+)</text>
        <dbReference type="Rhea" id="RHEA:14109"/>
        <dbReference type="ChEBI" id="CHEBI:15378"/>
        <dbReference type="ChEBI" id="CHEBI:17388"/>
        <dbReference type="ChEBI" id="CHEBI:57783"/>
        <dbReference type="ChEBI" id="CHEBI:58349"/>
        <dbReference type="ChEBI" id="CHEBI:60039"/>
        <dbReference type="EC" id="1.5.1.2"/>
    </reaction>
</comment>
<dbReference type="SUPFAM" id="SSF51735">
    <property type="entry name" value="NAD(P)-binding Rossmann-fold domains"/>
    <property type="match status" value="1"/>
</dbReference>
<dbReference type="Pfam" id="PF03807">
    <property type="entry name" value="F420_oxidored"/>
    <property type="match status" value="1"/>
</dbReference>
<keyword evidence="4" id="KW-0963">Cytoplasm</keyword>
<dbReference type="PIRSF" id="PIRSF000193">
    <property type="entry name" value="Pyrrol-5-carb_rd"/>
    <property type="match status" value="1"/>
</dbReference>
<keyword evidence="3 4" id="KW-0560">Oxidoreductase</keyword>
<evidence type="ECO:0000313" key="10">
    <source>
        <dbReference type="Proteomes" id="UP000297737"/>
    </source>
</evidence>
<dbReference type="InterPro" id="IPR036291">
    <property type="entry name" value="NAD(P)-bd_dom_sf"/>
</dbReference>
<evidence type="ECO:0000313" key="9">
    <source>
        <dbReference type="EMBL" id="TFU03913.1"/>
    </source>
</evidence>
<dbReference type="Pfam" id="PF14748">
    <property type="entry name" value="P5CR_dimer"/>
    <property type="match status" value="1"/>
</dbReference>
<dbReference type="EMBL" id="SIHO01000002">
    <property type="protein sequence ID" value="TFU03913.1"/>
    <property type="molecule type" value="Genomic_DNA"/>
</dbReference>
<dbReference type="NCBIfam" id="TIGR00112">
    <property type="entry name" value="proC"/>
    <property type="match status" value="1"/>
</dbReference>
<evidence type="ECO:0000256" key="1">
    <source>
        <dbReference type="ARBA" id="ARBA00005525"/>
    </source>
</evidence>
<feature type="binding site" evidence="6">
    <location>
        <begin position="49"/>
        <end position="52"/>
    </location>
    <ligand>
        <name>NADP(+)</name>
        <dbReference type="ChEBI" id="CHEBI:58349"/>
    </ligand>
</feature>
<comment type="similarity">
    <text evidence="1 4">Belongs to the pyrroline-5-carboxylate reductase family.</text>
</comment>
<dbReference type="PANTHER" id="PTHR11645">
    <property type="entry name" value="PYRROLINE-5-CARBOXYLATE REDUCTASE"/>
    <property type="match status" value="1"/>
</dbReference>
<evidence type="ECO:0000256" key="3">
    <source>
        <dbReference type="ARBA" id="ARBA00023002"/>
    </source>
</evidence>
<dbReference type="Gene3D" id="3.40.50.720">
    <property type="entry name" value="NAD(P)-binding Rossmann-like Domain"/>
    <property type="match status" value="1"/>
</dbReference>
<keyword evidence="2 4" id="KW-0521">NADP</keyword>
<comment type="caution">
    <text evidence="9">The sequence shown here is derived from an EMBL/GenBank/DDBJ whole genome shotgun (WGS) entry which is preliminary data.</text>
</comment>
<evidence type="ECO:0000259" key="7">
    <source>
        <dbReference type="Pfam" id="PF03807"/>
    </source>
</evidence>
<feature type="domain" description="Pyrroline-5-carboxylate reductase dimerisation" evidence="8">
    <location>
        <begin position="140"/>
        <end position="243"/>
    </location>
</feature>